<organism evidence="3 4">
    <name type="scientific">Crocosphaera watsonii WH 0003</name>
    <dbReference type="NCBI Taxonomy" id="423471"/>
    <lineage>
        <taxon>Bacteria</taxon>
        <taxon>Bacillati</taxon>
        <taxon>Cyanobacteriota</taxon>
        <taxon>Cyanophyceae</taxon>
        <taxon>Oscillatoriophycideae</taxon>
        <taxon>Chroococcales</taxon>
        <taxon>Aphanothecaceae</taxon>
        <taxon>Crocosphaera</taxon>
    </lineage>
</organism>
<evidence type="ECO:0000256" key="1">
    <source>
        <dbReference type="ARBA" id="ARBA00023125"/>
    </source>
</evidence>
<sequence length="123" mass="13849">MFGKHTLDAGFGQFFNILSYICWKRDVYFLKVDKDYTSQICPNCNTQTGKKNLSNRIHHCPNCGYKTNRDVAASQVIRNRGLVAVGQPVNENAMQRGLGGFPHERLHQEASGGVLSGSIFDWR</sequence>
<proteinExistence type="predicted"/>
<protein>
    <submittedName>
        <fullName evidence="3">Transposase, IS200/IS605 family</fullName>
    </submittedName>
</protein>
<name>G5JA09_CROWT</name>
<dbReference type="EMBL" id="AESD01000648">
    <property type="protein sequence ID" value="EHJ10982.1"/>
    <property type="molecule type" value="Genomic_DNA"/>
</dbReference>
<gene>
    <name evidence="3" type="ORF">CWATWH0003_4272</name>
</gene>
<accession>G5JA09</accession>
<evidence type="ECO:0000259" key="2">
    <source>
        <dbReference type="Pfam" id="PF07282"/>
    </source>
</evidence>
<dbReference type="Proteomes" id="UP000003477">
    <property type="component" value="Unassembled WGS sequence"/>
</dbReference>
<dbReference type="Pfam" id="PF07282">
    <property type="entry name" value="Cas12f1-like_TNB"/>
    <property type="match status" value="1"/>
</dbReference>
<evidence type="ECO:0000313" key="4">
    <source>
        <dbReference type="Proteomes" id="UP000003477"/>
    </source>
</evidence>
<keyword evidence="1" id="KW-0238">DNA-binding</keyword>
<reference evidence="3 4" key="1">
    <citation type="journal article" date="2011" name="Front. Microbiol.">
        <title>Two Strains of Crocosphaera watsonii with Highly Conserved Genomes are Distinguished by Strain-Specific Features.</title>
        <authorList>
            <person name="Bench S.R."/>
            <person name="Ilikchyan I.N."/>
            <person name="Tripp H.J."/>
            <person name="Zehr J.P."/>
        </authorList>
    </citation>
    <scope>NUCLEOTIDE SEQUENCE [LARGE SCALE GENOMIC DNA]</scope>
    <source>
        <strain evidence="3 4">WH 0003</strain>
    </source>
</reference>
<dbReference type="GO" id="GO:0003677">
    <property type="term" value="F:DNA binding"/>
    <property type="evidence" value="ECO:0007669"/>
    <property type="project" value="UniProtKB-KW"/>
</dbReference>
<dbReference type="InterPro" id="IPR010095">
    <property type="entry name" value="Cas12f1-like_TNB"/>
</dbReference>
<dbReference type="AlphaFoldDB" id="G5JA09"/>
<evidence type="ECO:0000313" key="3">
    <source>
        <dbReference type="EMBL" id="EHJ10982.1"/>
    </source>
</evidence>
<feature type="domain" description="Cas12f1-like TNB" evidence="2">
    <location>
        <begin position="11"/>
        <end position="77"/>
    </location>
</feature>
<comment type="caution">
    <text evidence="3">The sequence shown here is derived from an EMBL/GenBank/DDBJ whole genome shotgun (WGS) entry which is preliminary data.</text>
</comment>